<dbReference type="EMBL" id="GBRH01234943">
    <property type="protein sequence ID" value="JAD62952.1"/>
    <property type="molecule type" value="Transcribed_RNA"/>
</dbReference>
<reference evidence="2" key="2">
    <citation type="journal article" date="2015" name="Data Brief">
        <title>Shoot transcriptome of the giant reed, Arundo donax.</title>
        <authorList>
            <person name="Barrero R.A."/>
            <person name="Guerrero F.D."/>
            <person name="Moolhuijzen P."/>
            <person name="Goolsby J.A."/>
            <person name="Tidwell J."/>
            <person name="Bellgard S.E."/>
            <person name="Bellgard M.I."/>
        </authorList>
    </citation>
    <scope>NUCLEOTIDE SEQUENCE</scope>
    <source>
        <tissue evidence="2">Shoot tissue taken approximately 20 cm above the soil surface</tissue>
    </source>
</reference>
<protein>
    <submittedName>
        <fullName evidence="2">Uncharacterized protein</fullName>
    </submittedName>
</protein>
<evidence type="ECO:0000256" key="1">
    <source>
        <dbReference type="SAM" id="MobiDB-lite"/>
    </source>
</evidence>
<dbReference type="AlphaFoldDB" id="A0A0A9BUL6"/>
<name>A0A0A9BUL6_ARUDO</name>
<reference evidence="2" key="1">
    <citation type="submission" date="2014-09" db="EMBL/GenBank/DDBJ databases">
        <authorList>
            <person name="Magalhaes I.L.F."/>
            <person name="Oliveira U."/>
            <person name="Santos F.R."/>
            <person name="Vidigal T.H.D.A."/>
            <person name="Brescovit A.D."/>
            <person name="Santos A.J."/>
        </authorList>
    </citation>
    <scope>NUCLEOTIDE SEQUENCE</scope>
    <source>
        <tissue evidence="2">Shoot tissue taken approximately 20 cm above the soil surface</tissue>
    </source>
</reference>
<accession>A0A0A9BUL6</accession>
<proteinExistence type="predicted"/>
<feature type="region of interest" description="Disordered" evidence="1">
    <location>
        <begin position="25"/>
        <end position="67"/>
    </location>
</feature>
<evidence type="ECO:0000313" key="2">
    <source>
        <dbReference type="EMBL" id="JAD62952.1"/>
    </source>
</evidence>
<sequence>MTNSSLIQSTDSLADWFIHLALRRPAPSPSKKFPTGHYRTPAHVQESLETEAVETRRTAGHGYGQGR</sequence>
<organism evidence="2">
    <name type="scientific">Arundo donax</name>
    <name type="common">Giant reed</name>
    <name type="synonym">Donax arundinaceus</name>
    <dbReference type="NCBI Taxonomy" id="35708"/>
    <lineage>
        <taxon>Eukaryota</taxon>
        <taxon>Viridiplantae</taxon>
        <taxon>Streptophyta</taxon>
        <taxon>Embryophyta</taxon>
        <taxon>Tracheophyta</taxon>
        <taxon>Spermatophyta</taxon>
        <taxon>Magnoliopsida</taxon>
        <taxon>Liliopsida</taxon>
        <taxon>Poales</taxon>
        <taxon>Poaceae</taxon>
        <taxon>PACMAD clade</taxon>
        <taxon>Arundinoideae</taxon>
        <taxon>Arundineae</taxon>
        <taxon>Arundo</taxon>
    </lineage>
</organism>